<organism evidence="1 2">
    <name type="scientific">Vibrio alginolyticus</name>
    <dbReference type="NCBI Taxonomy" id="663"/>
    <lineage>
        <taxon>Bacteria</taxon>
        <taxon>Pseudomonadati</taxon>
        <taxon>Pseudomonadota</taxon>
        <taxon>Gammaproteobacteria</taxon>
        <taxon>Vibrionales</taxon>
        <taxon>Vibrionaceae</taxon>
        <taxon>Vibrio</taxon>
    </lineage>
</organism>
<reference evidence="1" key="1">
    <citation type="submission" date="2017-12" db="EMBL/GenBank/DDBJ databases">
        <title>FDA dAtabase for Regulatory Grade micrObial Sequences (FDA-ARGOS): Supporting development and validation of Infectious Disease Dx tests.</title>
        <authorList>
            <person name="Hoffmann M."/>
            <person name="Allard M."/>
            <person name="Evans P."/>
            <person name="Brown E."/>
            <person name="Tallon L.J."/>
            <person name="Sadzewicz L."/>
            <person name="Sengamalay N."/>
            <person name="Ott S."/>
            <person name="Godinez A."/>
            <person name="Nagaraj S."/>
            <person name="Vavikolanu K."/>
            <person name="Aluvathingal J."/>
            <person name="Nadendla S."/>
            <person name="Hobson J."/>
            <person name="Sichtig H."/>
        </authorList>
    </citation>
    <scope>NUCLEOTIDE SEQUENCE [LARGE SCALE GENOMIC DNA]</scope>
    <source>
        <strain evidence="1">FDAARGOS_97</strain>
    </source>
</reference>
<keyword evidence="2" id="KW-1185">Reference proteome</keyword>
<sequence length="55" mass="6622">MLWLQQSCFYVTRHTRNRHITNASRRIRNAWHFYHALRLVFKVECGSFGIALLTT</sequence>
<name>A0ABX4XF38_VIBAL</name>
<evidence type="ECO:0000313" key="2">
    <source>
        <dbReference type="Proteomes" id="UP000054316"/>
    </source>
</evidence>
<dbReference type="EMBL" id="LOSN02000001">
    <property type="protein sequence ID" value="PNP27182.1"/>
    <property type="molecule type" value="Genomic_DNA"/>
</dbReference>
<gene>
    <name evidence="1" type="ORF">AL553_012365</name>
</gene>
<accession>A0ABX4XF38</accession>
<proteinExistence type="predicted"/>
<dbReference type="Proteomes" id="UP000054316">
    <property type="component" value="Unassembled WGS sequence"/>
</dbReference>
<evidence type="ECO:0000313" key="1">
    <source>
        <dbReference type="EMBL" id="PNP27182.1"/>
    </source>
</evidence>
<protein>
    <submittedName>
        <fullName evidence="1">DUF3265 domain-containing protein</fullName>
    </submittedName>
</protein>
<comment type="caution">
    <text evidence="1">The sequence shown here is derived from an EMBL/GenBank/DDBJ whole genome shotgun (WGS) entry which is preliminary data.</text>
</comment>